<dbReference type="Proteomes" id="UP000021210">
    <property type="component" value="Unassembled WGS sequence"/>
</dbReference>
<dbReference type="EMBL" id="JAOH01000002">
    <property type="protein sequence ID" value="EUA60279.1"/>
    <property type="molecule type" value="Genomic_DNA"/>
</dbReference>
<comment type="caution">
    <text evidence="2">The sequence shown here is derived from an EMBL/GenBank/DDBJ whole genome shotgun (WGS) entry which is preliminary data.</text>
</comment>
<name>A0A829QDB2_9MYCO</name>
<feature type="compositionally biased region" description="Polar residues" evidence="1">
    <location>
        <begin position="56"/>
        <end position="68"/>
    </location>
</feature>
<evidence type="ECO:0000313" key="3">
    <source>
        <dbReference type="Proteomes" id="UP000021210"/>
    </source>
</evidence>
<gene>
    <name evidence="2" type="ORF">I542_0410</name>
</gene>
<dbReference type="AlphaFoldDB" id="A0A829QDB2"/>
<proteinExistence type="predicted"/>
<reference evidence="2 3" key="1">
    <citation type="submission" date="2013-12" db="EMBL/GenBank/DDBJ databases">
        <authorList>
            <person name="Zelazny A."/>
            <person name="Olivier K."/>
            <person name="Holland S."/>
            <person name="Lenaerts A."/>
            <person name="Ordway D."/>
            <person name="DeGroote M.A."/>
            <person name="Parker T."/>
            <person name="Sizemore C."/>
            <person name="Tallon L.J."/>
            <person name="Sadzewicz L.K."/>
            <person name="Sengamalay N."/>
            <person name="Fraser C.M."/>
            <person name="Hine E."/>
            <person name="Shefchek K.A."/>
            <person name="Das S.P."/>
            <person name="Tettelin H."/>
        </authorList>
    </citation>
    <scope>NUCLEOTIDE SEQUENCE [LARGE SCALE GENOMIC DNA]</scope>
    <source>
        <strain evidence="2 3">1948</strain>
    </source>
</reference>
<accession>A0A829QDB2</accession>
<feature type="region of interest" description="Disordered" evidence="1">
    <location>
        <begin position="44"/>
        <end position="80"/>
    </location>
</feature>
<evidence type="ECO:0000256" key="1">
    <source>
        <dbReference type="SAM" id="MobiDB-lite"/>
    </source>
</evidence>
<protein>
    <submittedName>
        <fullName evidence="2">Putative phage protein</fullName>
    </submittedName>
</protein>
<organism evidence="2 3">
    <name type="scientific">Mycobacteroides abscessus 1948</name>
    <dbReference type="NCBI Taxonomy" id="1299323"/>
    <lineage>
        <taxon>Bacteria</taxon>
        <taxon>Bacillati</taxon>
        <taxon>Actinomycetota</taxon>
        <taxon>Actinomycetes</taxon>
        <taxon>Mycobacteriales</taxon>
        <taxon>Mycobacteriaceae</taxon>
        <taxon>Mycobacteroides</taxon>
        <taxon>Mycobacteroides abscessus</taxon>
    </lineage>
</organism>
<sequence length="80" mass="8875">MAKNRCIAELMDLGCDHLFLADDDVWPTVDEWWKPYVESPEPHLSFQWPSGGADTASPTKTSSISPSDSPAEFSYTPNAE</sequence>
<evidence type="ECO:0000313" key="2">
    <source>
        <dbReference type="EMBL" id="EUA60279.1"/>
    </source>
</evidence>